<gene>
    <name evidence="5" type="ORF">F1D05_17485</name>
</gene>
<dbReference type="RefSeq" id="WP_185449218.1">
    <property type="nucleotide sequence ID" value="NZ_CP043661.1"/>
</dbReference>
<proteinExistence type="predicted"/>
<feature type="domain" description="Carboxyltransferase" evidence="4">
    <location>
        <begin position="1"/>
        <end position="204"/>
    </location>
</feature>
<reference evidence="6" key="1">
    <citation type="submission" date="2019-09" db="EMBL/GenBank/DDBJ databases">
        <title>Antimicrobial potential of Antarctic Bacteria.</title>
        <authorList>
            <person name="Benaud N."/>
            <person name="Edwards R.J."/>
            <person name="Ferrari B.C."/>
        </authorList>
    </citation>
    <scope>NUCLEOTIDE SEQUENCE [LARGE SCALE GENOMIC DNA]</scope>
    <source>
        <strain evidence="6">SPB151</strain>
    </source>
</reference>
<dbReference type="GO" id="GO:0005524">
    <property type="term" value="F:ATP binding"/>
    <property type="evidence" value="ECO:0007669"/>
    <property type="project" value="UniProtKB-KW"/>
</dbReference>
<keyword evidence="1" id="KW-0547">Nucleotide-binding</keyword>
<dbReference type="Pfam" id="PF02682">
    <property type="entry name" value="CT_C_D"/>
    <property type="match status" value="1"/>
</dbReference>
<dbReference type="InterPro" id="IPR029000">
    <property type="entry name" value="Cyclophilin-like_dom_sf"/>
</dbReference>
<keyword evidence="6" id="KW-1185">Reference proteome</keyword>
<evidence type="ECO:0000256" key="2">
    <source>
        <dbReference type="ARBA" id="ARBA00022801"/>
    </source>
</evidence>
<dbReference type="SUPFAM" id="SSF50891">
    <property type="entry name" value="Cyclophilin-like"/>
    <property type="match status" value="1"/>
</dbReference>
<dbReference type="Proteomes" id="UP000515563">
    <property type="component" value="Chromosome"/>
</dbReference>
<dbReference type="GO" id="GO:0016787">
    <property type="term" value="F:hydrolase activity"/>
    <property type="evidence" value="ECO:0007669"/>
    <property type="project" value="UniProtKB-KW"/>
</dbReference>
<sequence>MRFLPAGDSALLVELQTLDEVLGYYAALTADPPEGVIDIVPAARTVLVTAAPQSARSGAEKQQAGAPSVSLQQLERALRAVVPVAGQSSGGDLLEIPVVYDGEDLQDVAELLGCSTSDVIERHTGEEWTVAFCGFAPGFGYLTASASWDIPRRKSPRTKVPTGAVALAGEFSGVYPRESPGGWQLIGRTDLRVFDQDRDPAALFHPGRRVRFTVADPG</sequence>
<dbReference type="AlphaFoldDB" id="A0A7G6X9R9"/>
<dbReference type="PANTHER" id="PTHR34698">
    <property type="entry name" value="5-OXOPROLINASE SUBUNIT B"/>
    <property type="match status" value="1"/>
</dbReference>
<evidence type="ECO:0000259" key="4">
    <source>
        <dbReference type="SMART" id="SM00796"/>
    </source>
</evidence>
<dbReference type="SMART" id="SM00796">
    <property type="entry name" value="AHS1"/>
    <property type="match status" value="1"/>
</dbReference>
<evidence type="ECO:0000256" key="1">
    <source>
        <dbReference type="ARBA" id="ARBA00022741"/>
    </source>
</evidence>
<dbReference type="EMBL" id="CP043661">
    <property type="protein sequence ID" value="QNE22984.1"/>
    <property type="molecule type" value="Genomic_DNA"/>
</dbReference>
<name>A0A7G6X9R9_9ACTN</name>
<dbReference type="SUPFAM" id="SSF160467">
    <property type="entry name" value="PH0987 N-terminal domain-like"/>
    <property type="match status" value="1"/>
</dbReference>
<keyword evidence="2 5" id="KW-0378">Hydrolase</keyword>
<dbReference type="PANTHER" id="PTHR34698:SF2">
    <property type="entry name" value="5-OXOPROLINASE SUBUNIT B"/>
    <property type="match status" value="1"/>
</dbReference>
<evidence type="ECO:0000256" key="3">
    <source>
        <dbReference type="ARBA" id="ARBA00022840"/>
    </source>
</evidence>
<dbReference type="KEGG" id="kqi:F1D05_17485"/>
<keyword evidence="3" id="KW-0067">ATP-binding</keyword>
<dbReference type="Gene3D" id="3.30.1360.40">
    <property type="match status" value="1"/>
</dbReference>
<dbReference type="InterPro" id="IPR003833">
    <property type="entry name" value="CT_C_D"/>
</dbReference>
<protein>
    <submittedName>
        <fullName evidence="5">Allophanate hydrolase subunit 1</fullName>
    </submittedName>
</protein>
<dbReference type="Gene3D" id="2.40.100.10">
    <property type="entry name" value="Cyclophilin-like"/>
    <property type="match status" value="1"/>
</dbReference>
<accession>A0A7G6X9R9</accession>
<dbReference type="InterPro" id="IPR010016">
    <property type="entry name" value="PxpB"/>
</dbReference>
<evidence type="ECO:0000313" key="6">
    <source>
        <dbReference type="Proteomes" id="UP000515563"/>
    </source>
</evidence>
<organism evidence="5 6">
    <name type="scientific">Kribbella qitaiheensis</name>
    <dbReference type="NCBI Taxonomy" id="1544730"/>
    <lineage>
        <taxon>Bacteria</taxon>
        <taxon>Bacillati</taxon>
        <taxon>Actinomycetota</taxon>
        <taxon>Actinomycetes</taxon>
        <taxon>Propionibacteriales</taxon>
        <taxon>Kribbellaceae</taxon>
        <taxon>Kribbella</taxon>
    </lineage>
</organism>
<reference evidence="5 6" key="2">
    <citation type="journal article" date="2020" name="Microbiol. Resour. Announc.">
        <title>Antarctic desert soil bacteria exhibit high novel natural product potential, evaluated through long-read genome sequencing and comparative genomics.</title>
        <authorList>
            <person name="Benaud N."/>
            <person name="Edwards R.J."/>
            <person name="Amos T.G."/>
            <person name="D'Agostino P.M."/>
            <person name="Gutierrez-Chavez C."/>
            <person name="Montgomery K."/>
            <person name="Nicetic I."/>
            <person name="Ferrari B.C."/>
        </authorList>
    </citation>
    <scope>NUCLEOTIDE SEQUENCE [LARGE SCALE GENOMIC DNA]</scope>
    <source>
        <strain evidence="5 6">SPB151</strain>
    </source>
</reference>
<evidence type="ECO:0000313" key="5">
    <source>
        <dbReference type="EMBL" id="QNE22984.1"/>
    </source>
</evidence>